<feature type="domain" description="Tape measure protein N-terminal" evidence="3">
    <location>
        <begin position="63"/>
        <end position="253"/>
    </location>
</feature>
<evidence type="ECO:0000259" key="2">
    <source>
        <dbReference type="Pfam" id="PF01464"/>
    </source>
</evidence>
<feature type="domain" description="Transglycosylase SLT" evidence="2">
    <location>
        <begin position="623"/>
        <end position="719"/>
    </location>
</feature>
<dbReference type="SUPFAM" id="SSF53955">
    <property type="entry name" value="Lysozyme-like"/>
    <property type="match status" value="1"/>
</dbReference>
<dbReference type="RefSeq" id="WP_004815283.1">
    <property type="nucleotide sequence ID" value="NZ_KB849452.1"/>
</dbReference>
<dbReference type="Pfam" id="PF01464">
    <property type="entry name" value="SLT"/>
    <property type="match status" value="1"/>
</dbReference>
<evidence type="ECO:0000313" key="4">
    <source>
        <dbReference type="EMBL" id="ENV13224.1"/>
    </source>
</evidence>
<comment type="caution">
    <text evidence="4">The sequence shown here is derived from an EMBL/GenBank/DDBJ whole genome shotgun (WGS) entry which is preliminary data.</text>
</comment>
<dbReference type="AlphaFoldDB" id="N8XVY7"/>
<dbReference type="CDD" id="cd00254">
    <property type="entry name" value="LT-like"/>
    <property type="match status" value="1"/>
</dbReference>
<protein>
    <submittedName>
        <fullName evidence="4">Uncharacterized protein</fullName>
    </submittedName>
</protein>
<evidence type="ECO:0000259" key="3">
    <source>
        <dbReference type="Pfam" id="PF20155"/>
    </source>
</evidence>
<feature type="coiled-coil region" evidence="1">
    <location>
        <begin position="990"/>
        <end position="1017"/>
    </location>
</feature>
<dbReference type="InterPro" id="IPR008258">
    <property type="entry name" value="Transglycosylase_SLT_dom_1"/>
</dbReference>
<accession>N8XVY7</accession>
<gene>
    <name evidence="4" type="ORF">F965_01897</name>
</gene>
<organism evidence="4 5">
    <name type="scientific">Acinetobacter schindleri NIPH 900</name>
    <dbReference type="NCBI Taxonomy" id="1217675"/>
    <lineage>
        <taxon>Bacteria</taxon>
        <taxon>Pseudomonadati</taxon>
        <taxon>Pseudomonadota</taxon>
        <taxon>Gammaproteobacteria</taxon>
        <taxon>Moraxellales</taxon>
        <taxon>Moraxellaceae</taxon>
        <taxon>Acinetobacter</taxon>
    </lineage>
</organism>
<keyword evidence="1" id="KW-0175">Coiled coil</keyword>
<feature type="coiled-coil region" evidence="1">
    <location>
        <begin position="466"/>
        <end position="514"/>
    </location>
</feature>
<dbReference type="PATRIC" id="fig|1217675.3.peg.1825"/>
<dbReference type="Gene3D" id="1.10.530.10">
    <property type="match status" value="1"/>
</dbReference>
<evidence type="ECO:0000256" key="1">
    <source>
        <dbReference type="SAM" id="Coils"/>
    </source>
</evidence>
<dbReference type="EMBL" id="APPI01000016">
    <property type="protein sequence ID" value="ENV13224.1"/>
    <property type="molecule type" value="Genomic_DNA"/>
</dbReference>
<keyword evidence="5" id="KW-1185">Reference proteome</keyword>
<sequence>MIQESKLRIVIDSRNALKTTNEVAAGLENLTKKGDQAETQMTAMSASIKSLVGYMGGLVAINKAISMADGYTQMAARIRNATASAEEYAMVQDRVLATANTTYRQLGEAQEVYLSMAGGMKSLGYQTTQTLDLVDSLSFSFTHNATRTDQAQSAMDSLSKSMAKGKIDADAWISIVTGADNVIADMAKTTGKSEAEIRKLGAEGKASLSDLIKTLIATRDENEKLANNMENSVADGFTQLTNAATVYLGKLNESTGATGVLAGGLGVLAENLDTVVEVAGVTAAVFTGRLVSAYVAANAASIRMTASTMAQAGAMNVATASARSLYLAMGGPVGLGVTLATVAAGYLLMRDKAEKATASIDTQGQSVDDLIEKYRELNTLQRDNETRALAQQVEDLSLKYRVAASDLFAFMEGLPIADEKINTFKKLNSQLSQGKISSNEYYEAIKGVNILTDEQLAKVSNLIGGYVEQKKELKAAERAQGALEKSMKKTTDGAKNQAVEVANLSEEIKKLLKSSSDNITDSRITEALANLNYNDTLIDLVKKYLAVEGAIVENEKGKKALRADLQKMLNAEYAAIMRANSATDKRNEAEREKTKELEKQQKVLTASSKVQANAAKYNFAGLESKYGLPSGTLSAIHAIETGNTGKSNQVNSKSGATGGFQFLEGTAKQYGVKDRTDLAQSAEGAAKYMSYLLKLFKGDLEKAVRAYHAGEGNVQKGKNIGKYNNDYWQKFKGYTAGANGFAAGDVGSKEWEKLLEEAAKMAEQQAELRKNLEFNIASEVTRIRSKLADDLQEIDKAGYSPERAKELKAEYQARADNDIAIAQQALKTKLDDYAAFKKTESQLLEDSFNEQKFYAARDLELTKEQRDKAVALLDEQLKQEQALLMLAQETQLFQIKQAYMHEVDLMQERYRLEMQEISKIADAKQRAAMREATAAKYVDDYEKKRKTAQDNLDSLAADLTGQTELYALQKQMEDREAILDEARKYGLIKEEEYKAALLQIEEDYKNAKLNLQLDQAQQVTGALSGMFSAMLGESSSAYRALYEAQRSFALAQAGINIWKSASDAYANEQGTVWQKVAAAAKATLDQGTFVAMIQAATPKGFAEGGFTGYGGKYEPAGIVHKWEGVLTKEEMMAIGGPQGFEGLRKSIKNGSYANGGVAGINAARDTHRVGMGTVNAINSGGSGGKNVVQPKVTIINQTTKEVNATSEWDGDELKVYLQEMRKQNEAMMDAKIEKRFRMAGRQGWK</sequence>
<proteinExistence type="predicted"/>
<dbReference type="Pfam" id="PF20155">
    <property type="entry name" value="TMP_3"/>
    <property type="match status" value="1"/>
</dbReference>
<name>N8XVY7_9GAMM</name>
<dbReference type="InterPro" id="IPR013491">
    <property type="entry name" value="Tape_meas_N"/>
</dbReference>
<dbReference type="HOGENOM" id="CLU_003118_0_0_6"/>
<evidence type="ECO:0000313" key="5">
    <source>
        <dbReference type="Proteomes" id="UP000018438"/>
    </source>
</evidence>
<dbReference type="NCBIfam" id="TIGR02675">
    <property type="entry name" value="tape_meas_nterm"/>
    <property type="match status" value="1"/>
</dbReference>
<dbReference type="InterPro" id="IPR023346">
    <property type="entry name" value="Lysozyme-like_dom_sf"/>
</dbReference>
<reference evidence="4 5" key="1">
    <citation type="submission" date="2013-02" db="EMBL/GenBank/DDBJ databases">
        <title>The Genome Sequence of Acinetobacter schindleri NIPH 900.</title>
        <authorList>
            <consortium name="The Broad Institute Genome Sequencing Platform"/>
            <consortium name="The Broad Institute Genome Sequencing Center for Infectious Disease"/>
            <person name="Cerqueira G."/>
            <person name="Feldgarden M."/>
            <person name="Courvalin P."/>
            <person name="Perichon B."/>
            <person name="Grillot-Courvalin C."/>
            <person name="Clermont D."/>
            <person name="Rocha E."/>
            <person name="Yoon E.-J."/>
            <person name="Nemec A."/>
            <person name="Walker B."/>
            <person name="Young S.K."/>
            <person name="Zeng Q."/>
            <person name="Gargeya S."/>
            <person name="Fitzgerald M."/>
            <person name="Haas B."/>
            <person name="Abouelleil A."/>
            <person name="Alvarado L."/>
            <person name="Arachchi H.M."/>
            <person name="Berlin A.M."/>
            <person name="Chapman S.B."/>
            <person name="Dewar J."/>
            <person name="Goldberg J."/>
            <person name="Griggs A."/>
            <person name="Gujja S."/>
            <person name="Hansen M."/>
            <person name="Howarth C."/>
            <person name="Imamovic A."/>
            <person name="Larimer J."/>
            <person name="McCowan C."/>
            <person name="Murphy C."/>
            <person name="Neiman D."/>
            <person name="Pearson M."/>
            <person name="Priest M."/>
            <person name="Roberts A."/>
            <person name="Saif S."/>
            <person name="Shea T."/>
            <person name="Sisk P."/>
            <person name="Sykes S."/>
            <person name="Wortman J."/>
            <person name="Nusbaum C."/>
            <person name="Birren B."/>
        </authorList>
    </citation>
    <scope>NUCLEOTIDE SEQUENCE [LARGE SCALE GENOMIC DNA]</scope>
    <source>
        <strain evidence="4 5">NIPH 900</strain>
    </source>
</reference>
<dbReference type="Proteomes" id="UP000018438">
    <property type="component" value="Unassembled WGS sequence"/>
</dbReference>